<dbReference type="InterPro" id="IPR050789">
    <property type="entry name" value="Diverse_Enzym_Activities"/>
</dbReference>
<proteinExistence type="inferred from homology"/>
<keyword evidence="2" id="KW-0378">Hydrolase</keyword>
<dbReference type="Pfam" id="PF01822">
    <property type="entry name" value="WSC"/>
    <property type="match status" value="2"/>
</dbReference>
<comment type="caution">
    <text evidence="5">The sequence shown here is derived from an EMBL/GenBank/DDBJ whole genome shotgun (WGS) entry which is preliminary data.</text>
</comment>
<dbReference type="OrthoDB" id="428260at2759"/>
<dbReference type="GO" id="GO:0016787">
    <property type="term" value="F:hydrolase activity"/>
    <property type="evidence" value="ECO:0007669"/>
    <property type="project" value="UniProtKB-KW"/>
</dbReference>
<dbReference type="PANTHER" id="PTHR43283:SF17">
    <property type="entry name" value="(LOVD), PUTATIVE (AFU_ORTHOLOGUE AFUA_5G00920)-RELATED"/>
    <property type="match status" value="1"/>
</dbReference>
<dbReference type="SUPFAM" id="SSF56601">
    <property type="entry name" value="beta-lactamase/transpeptidase-like"/>
    <property type="match status" value="1"/>
</dbReference>
<accession>A0A7C8INX7</accession>
<dbReference type="EMBL" id="WUBL01000136">
    <property type="protein sequence ID" value="KAF2964804.1"/>
    <property type="molecule type" value="Genomic_DNA"/>
</dbReference>
<dbReference type="InterPro" id="IPR001466">
    <property type="entry name" value="Beta-lactam-related"/>
</dbReference>
<protein>
    <recommendedName>
        <fullName evidence="4">WSC domain-containing protein</fullName>
    </recommendedName>
</protein>
<dbReference type="SMART" id="SM00321">
    <property type="entry name" value="WSC"/>
    <property type="match status" value="2"/>
</dbReference>
<feature type="domain" description="WSC" evidence="4">
    <location>
        <begin position="148"/>
        <end position="245"/>
    </location>
</feature>
<dbReference type="InterPro" id="IPR012338">
    <property type="entry name" value="Beta-lactam/transpept-like"/>
</dbReference>
<name>A0A7C8INX7_9PEZI</name>
<dbReference type="PROSITE" id="PS51212">
    <property type="entry name" value="WSC"/>
    <property type="match status" value="2"/>
</dbReference>
<gene>
    <name evidence="5" type="ORF">GQX73_g8768</name>
</gene>
<evidence type="ECO:0000313" key="5">
    <source>
        <dbReference type="EMBL" id="KAF2964804.1"/>
    </source>
</evidence>
<feature type="chain" id="PRO_5028857380" description="WSC domain-containing protein" evidence="3">
    <location>
        <begin position="18"/>
        <end position="615"/>
    </location>
</feature>
<dbReference type="AlphaFoldDB" id="A0A7C8INX7"/>
<evidence type="ECO:0000313" key="6">
    <source>
        <dbReference type="Proteomes" id="UP000481858"/>
    </source>
</evidence>
<evidence type="ECO:0000256" key="1">
    <source>
        <dbReference type="ARBA" id="ARBA00009009"/>
    </source>
</evidence>
<dbReference type="PANTHER" id="PTHR43283">
    <property type="entry name" value="BETA-LACTAMASE-RELATED"/>
    <property type="match status" value="1"/>
</dbReference>
<dbReference type="InParanoid" id="A0A7C8INX7"/>
<evidence type="ECO:0000256" key="2">
    <source>
        <dbReference type="ARBA" id="ARBA00022801"/>
    </source>
</evidence>
<feature type="signal peptide" evidence="3">
    <location>
        <begin position="1"/>
        <end position="17"/>
    </location>
</feature>
<keyword evidence="3" id="KW-0732">Signal</keyword>
<sequence>MSTLSIILCAILYATWAHCSVAIINKALGPLIPPIEDSPGGWYDLGCWSDDLKYPQLGGSAYLDAHLTVDACVNWCDSKLYAFAGLKNGLYCHCGTDLKSKSVLLDGSQCSTPCPGDKDGDEMCGGPDSFSLYFNPDHLVYTNPGPEGSVSLGCFSEVHGIPALDFKTPVEGGPLRMTVAKCVNECKIHGNSFAGLEQSTDCYCGNSVHETTQPTIDPYACGYRCTGNATEWCGGVEYKIDKTFREAVADGRIHGAVLLAKDRTGKVDISRSYGVRSLRDEDPEKRPPMTADTPMRVASCSKLLTSIMVLQCVERGLANLDEGLEKLLPEVAGLKVLTGFDEEGNPIEREPKSPVLLKHLLSHSSGLCYTLTYPLLHQYRKWQGLALEQDYDNLDQNFKYPLLFDPGTKWAYGPSLDWCSRLIERASGVSAEEFLQKHIVEPLGIGADNMTFELQKHPNTQARRADMTFRGEDTFTAKSKTPGAGVLQYRDESYWYKDMQPHGGQGIYTSPESYMKVLWSILSNDGKLLKPETRDLLFKRALTPEAEKSFDEYCEKFKAFVPGVPVPIEIKHSHSNIDDKAGICSMWAFHLKPWGDPICNELGTKFEKAAFLMLK</sequence>
<evidence type="ECO:0000259" key="4">
    <source>
        <dbReference type="PROSITE" id="PS51212"/>
    </source>
</evidence>
<dbReference type="Proteomes" id="UP000481858">
    <property type="component" value="Unassembled WGS sequence"/>
</dbReference>
<keyword evidence="6" id="KW-1185">Reference proteome</keyword>
<dbReference type="InterPro" id="IPR002889">
    <property type="entry name" value="WSC_carb-bd"/>
</dbReference>
<organism evidence="5 6">
    <name type="scientific">Xylaria multiplex</name>
    <dbReference type="NCBI Taxonomy" id="323545"/>
    <lineage>
        <taxon>Eukaryota</taxon>
        <taxon>Fungi</taxon>
        <taxon>Dikarya</taxon>
        <taxon>Ascomycota</taxon>
        <taxon>Pezizomycotina</taxon>
        <taxon>Sordariomycetes</taxon>
        <taxon>Xylariomycetidae</taxon>
        <taxon>Xylariales</taxon>
        <taxon>Xylariaceae</taxon>
        <taxon>Xylaria</taxon>
    </lineage>
</organism>
<reference evidence="5 6" key="1">
    <citation type="submission" date="2019-12" db="EMBL/GenBank/DDBJ databases">
        <title>Draft genome sequence of the ascomycete Xylaria multiplex DSM 110363.</title>
        <authorList>
            <person name="Buettner E."/>
            <person name="Kellner H."/>
        </authorList>
    </citation>
    <scope>NUCLEOTIDE SEQUENCE [LARGE SCALE GENOMIC DNA]</scope>
    <source>
        <strain evidence="5 6">DSM 110363</strain>
    </source>
</reference>
<evidence type="ECO:0000256" key="3">
    <source>
        <dbReference type="SAM" id="SignalP"/>
    </source>
</evidence>
<feature type="domain" description="WSC" evidence="4">
    <location>
        <begin position="41"/>
        <end position="136"/>
    </location>
</feature>
<comment type="similarity">
    <text evidence="1">Belongs to the class-A beta-lactamase family.</text>
</comment>
<dbReference type="Gene3D" id="3.40.710.10">
    <property type="entry name" value="DD-peptidase/beta-lactamase superfamily"/>
    <property type="match status" value="1"/>
</dbReference>
<dbReference type="Pfam" id="PF00144">
    <property type="entry name" value="Beta-lactamase"/>
    <property type="match status" value="1"/>
</dbReference>